<dbReference type="RefSeq" id="XP_031920262.1">
    <property type="nucleotide sequence ID" value="XM_032078012.1"/>
</dbReference>
<protein>
    <submittedName>
        <fullName evidence="1">Uncharacterized protein</fullName>
    </submittedName>
</protein>
<accession>A0A5N6ZHR6</accession>
<proteinExistence type="predicted"/>
<organism evidence="1 2">
    <name type="scientific">Aspergillus caelatus</name>
    <dbReference type="NCBI Taxonomy" id="61420"/>
    <lineage>
        <taxon>Eukaryota</taxon>
        <taxon>Fungi</taxon>
        <taxon>Dikarya</taxon>
        <taxon>Ascomycota</taxon>
        <taxon>Pezizomycotina</taxon>
        <taxon>Eurotiomycetes</taxon>
        <taxon>Eurotiomycetidae</taxon>
        <taxon>Eurotiales</taxon>
        <taxon>Aspergillaceae</taxon>
        <taxon>Aspergillus</taxon>
        <taxon>Aspergillus subgen. Circumdati</taxon>
    </lineage>
</organism>
<dbReference type="GeneID" id="43662458"/>
<keyword evidence="2" id="KW-1185">Reference proteome</keyword>
<reference evidence="1 2" key="1">
    <citation type="submission" date="2019-04" db="EMBL/GenBank/DDBJ databases">
        <title>Friends and foes A comparative genomics studyof 23 Aspergillus species from section Flavi.</title>
        <authorList>
            <consortium name="DOE Joint Genome Institute"/>
            <person name="Kjaerbolling I."/>
            <person name="Vesth T."/>
            <person name="Frisvad J.C."/>
            <person name="Nybo J.L."/>
            <person name="Theobald S."/>
            <person name="Kildgaard S."/>
            <person name="Isbrandt T."/>
            <person name="Kuo A."/>
            <person name="Sato A."/>
            <person name="Lyhne E.K."/>
            <person name="Kogle M.E."/>
            <person name="Wiebenga A."/>
            <person name="Kun R.S."/>
            <person name="Lubbers R.J."/>
            <person name="Makela M.R."/>
            <person name="Barry K."/>
            <person name="Chovatia M."/>
            <person name="Clum A."/>
            <person name="Daum C."/>
            <person name="Haridas S."/>
            <person name="He G."/>
            <person name="LaButti K."/>
            <person name="Lipzen A."/>
            <person name="Mondo S."/>
            <person name="Riley R."/>
            <person name="Salamov A."/>
            <person name="Simmons B.A."/>
            <person name="Magnuson J.K."/>
            <person name="Henrissat B."/>
            <person name="Mortensen U.H."/>
            <person name="Larsen T.O."/>
            <person name="Devries R.P."/>
            <person name="Grigoriev I.V."/>
            <person name="Machida M."/>
            <person name="Baker S.E."/>
            <person name="Andersen M.R."/>
        </authorList>
    </citation>
    <scope>NUCLEOTIDE SEQUENCE [LARGE SCALE GENOMIC DNA]</scope>
    <source>
        <strain evidence="1 2">CBS 763.97</strain>
    </source>
</reference>
<dbReference type="EMBL" id="ML738103">
    <property type="protein sequence ID" value="KAE8357181.1"/>
    <property type="molecule type" value="Genomic_DNA"/>
</dbReference>
<dbReference type="Proteomes" id="UP000326268">
    <property type="component" value="Unassembled WGS sequence"/>
</dbReference>
<gene>
    <name evidence="1" type="ORF">BDV27DRAFT_94477</name>
</gene>
<dbReference type="OrthoDB" id="5413269at2759"/>
<name>A0A5N6ZHR6_9EURO</name>
<evidence type="ECO:0000313" key="2">
    <source>
        <dbReference type="Proteomes" id="UP000326268"/>
    </source>
</evidence>
<evidence type="ECO:0000313" key="1">
    <source>
        <dbReference type="EMBL" id="KAE8357181.1"/>
    </source>
</evidence>
<sequence length="223" mass="24276">MTIYTISVQNQRGANTNYAIFMEPPQFSGGQQPWMNVWFTQFVPDQGSFEVQTELDFYAWTGTTPESPMPGVVVNPGMSMFAQPGTETEPGSTFDMAVIQNFPTIKPTSSTAIPGAFEIDTGTDFMVPNNNYLVGLAKPNNRGQLFPVASVAPFNNEKIQVTPKMKFFITESQQVPGEIVDYSAVSRDGATIDFSSGEGKGKSFALVVQGSDGGFTVTYDQLE</sequence>
<dbReference type="AlphaFoldDB" id="A0A5N6ZHR6"/>